<dbReference type="CTD" id="188404"/>
<sequence length="329" mass="37686">MTSINCTIMANLSNSNFLRVSLGINLIICILGLPVFLVYTWKIWSAKNSSLFHVNFKIILQLHLFGFILHVTGRTVLHGLDLFNYLTLLDPCQMIPNIYRCFVFRLMYNSGLWITNSTAVSLILERWLATKRSMTYEKDSTIIGLLLAIVHFLIAALPLCFLYSQTRFDGAVMYYCVTATPSAPYSAQVGATVSICFQVVARIAFEFLLRENKKHKEFDVQSPLSNRYQLEQNISSITALKTFANMSVTYIIFQNLCYITLMYYGIQLERAQYLAILELNGSWPLYGVVSIMIFGKTIRKIHGKIKQSLHGHIKLPNHMYLDVFKRQIA</sequence>
<name>Q22382_CAEEL</name>
<dbReference type="GO" id="GO:0016020">
    <property type="term" value="C:membrane"/>
    <property type="evidence" value="ECO:0007669"/>
    <property type="project" value="UniProtKB-SubCell"/>
</dbReference>
<evidence type="ECO:0000256" key="2">
    <source>
        <dbReference type="ARBA" id="ARBA00022692"/>
    </source>
</evidence>
<feature type="transmembrane region" description="Helical" evidence="5">
    <location>
        <begin position="20"/>
        <end position="41"/>
    </location>
</feature>
<keyword evidence="4 5" id="KW-0472">Membrane</keyword>
<dbReference type="KEGG" id="cel:CELE_T11A5.2"/>
<feature type="transmembrane region" description="Helical" evidence="5">
    <location>
        <begin position="141"/>
        <end position="165"/>
    </location>
</feature>
<proteinExistence type="predicted"/>
<organism evidence="6 7">
    <name type="scientific">Caenorhabditis elegans</name>
    <dbReference type="NCBI Taxonomy" id="6239"/>
    <lineage>
        <taxon>Eukaryota</taxon>
        <taxon>Metazoa</taxon>
        <taxon>Ecdysozoa</taxon>
        <taxon>Nematoda</taxon>
        <taxon>Chromadorea</taxon>
        <taxon>Rhabditida</taxon>
        <taxon>Rhabditina</taxon>
        <taxon>Rhabditomorpha</taxon>
        <taxon>Rhabditoidea</taxon>
        <taxon>Rhabditidae</taxon>
        <taxon>Peloderinae</taxon>
        <taxon>Caenorhabditis</taxon>
    </lineage>
</organism>
<feature type="transmembrane region" description="Helical" evidence="5">
    <location>
        <begin position="272"/>
        <end position="294"/>
    </location>
</feature>
<dbReference type="RefSeq" id="NP_505544.2">
    <property type="nucleotide sequence ID" value="NM_073143.2"/>
</dbReference>
<dbReference type="OMA" id="MYNSGLW"/>
<dbReference type="AGR" id="WB:WBGene00011701"/>
<dbReference type="EMBL" id="BX284605">
    <property type="protein sequence ID" value="CAA96682.3"/>
    <property type="molecule type" value="Genomic_DNA"/>
</dbReference>
<keyword evidence="6" id="KW-0675">Receptor</keyword>
<feature type="transmembrane region" description="Helical" evidence="5">
    <location>
        <begin position="106"/>
        <end position="129"/>
    </location>
</feature>
<accession>Q22382</accession>
<dbReference type="PANTHER" id="PTHR46561:SF4">
    <property type="entry name" value="SERPENTINE RECEPTOR, CLASS AB (CLASS A-LIKE)"/>
    <property type="match status" value="1"/>
</dbReference>
<dbReference type="UCSC" id="T11A5.2">
    <property type="organism name" value="c. elegans"/>
</dbReference>
<reference evidence="6 7" key="1">
    <citation type="journal article" date="1998" name="Science">
        <title>Genome sequence of the nematode C. elegans: a platform for investigating biology.</title>
        <authorList>
            <consortium name="The C. elegans sequencing consortium"/>
            <person name="Sulson J.E."/>
            <person name="Waterston R."/>
        </authorList>
    </citation>
    <scope>NUCLEOTIDE SEQUENCE [LARGE SCALE GENOMIC DNA]</scope>
    <source>
        <strain evidence="6 7">Bristol N2</strain>
    </source>
</reference>
<dbReference type="PaxDb" id="6239-T11A5.2"/>
<gene>
    <name evidence="6 8" type="primary">srab-17</name>
    <name evidence="6" type="ORF">CELE_T11A5.2</name>
    <name evidence="8" type="ORF">T11A5.2</name>
</gene>
<comment type="subcellular location">
    <subcellularLocation>
        <location evidence="1">Membrane</location>
        <topology evidence="1">Multi-pass membrane protein</topology>
    </subcellularLocation>
</comment>
<evidence type="ECO:0000256" key="3">
    <source>
        <dbReference type="ARBA" id="ARBA00022989"/>
    </source>
</evidence>
<evidence type="ECO:0000256" key="5">
    <source>
        <dbReference type="SAM" id="Phobius"/>
    </source>
</evidence>
<dbReference type="AlphaFoldDB" id="Q22382"/>
<dbReference type="FunCoup" id="Q22382">
    <property type="interactions" value="13"/>
</dbReference>
<dbReference type="SMR" id="Q22382"/>
<keyword evidence="7" id="KW-1185">Reference proteome</keyword>
<dbReference type="InParanoid" id="Q22382"/>
<keyword evidence="3 5" id="KW-1133">Transmembrane helix</keyword>
<keyword evidence="2 5" id="KW-0812">Transmembrane</keyword>
<dbReference type="Pfam" id="PF10292">
    <property type="entry name" value="7TM_GPCR_Srab"/>
    <property type="match status" value="1"/>
</dbReference>
<dbReference type="STRING" id="6239.T11A5.2.1"/>
<evidence type="ECO:0000313" key="6">
    <source>
        <dbReference type="EMBL" id="CAA96682.3"/>
    </source>
</evidence>
<dbReference type="PIR" id="T24821">
    <property type="entry name" value="T24821"/>
</dbReference>
<dbReference type="OrthoDB" id="5780970at2759"/>
<dbReference type="eggNOG" id="ENOG502TGS5">
    <property type="taxonomic scope" value="Eukaryota"/>
</dbReference>
<evidence type="ECO:0000256" key="1">
    <source>
        <dbReference type="ARBA" id="ARBA00004141"/>
    </source>
</evidence>
<dbReference type="Proteomes" id="UP000001940">
    <property type="component" value="Chromosome V"/>
</dbReference>
<dbReference type="HOGENOM" id="CLU_070163_1_0_1"/>
<dbReference type="InterPro" id="IPR019408">
    <property type="entry name" value="7TM_GPCR_serpentine_rcpt_Srab"/>
</dbReference>
<dbReference type="PhylomeDB" id="Q22382"/>
<feature type="transmembrane region" description="Helical" evidence="5">
    <location>
        <begin position="248"/>
        <end position="266"/>
    </location>
</feature>
<dbReference type="GeneID" id="188404"/>
<protein>
    <submittedName>
        <fullName evidence="6">Serpentine Receptor, class AB (Class A-like)</fullName>
    </submittedName>
</protein>
<evidence type="ECO:0000256" key="4">
    <source>
        <dbReference type="ARBA" id="ARBA00023136"/>
    </source>
</evidence>
<feature type="transmembrane region" description="Helical" evidence="5">
    <location>
        <begin position="62"/>
        <end position="86"/>
    </location>
</feature>
<evidence type="ECO:0000313" key="7">
    <source>
        <dbReference type="Proteomes" id="UP000001940"/>
    </source>
</evidence>
<dbReference type="PANTHER" id="PTHR46561">
    <property type="entry name" value="SERPENTINE RECEPTOR, CLASS AB (CLASS A-LIKE)-RELATED"/>
    <property type="match status" value="1"/>
</dbReference>
<dbReference type="InterPro" id="IPR053286">
    <property type="entry name" value="Nematode_rcpt-like_srab"/>
</dbReference>
<dbReference type="WormBase" id="T11A5.2">
    <property type="protein sequence ID" value="CE36198"/>
    <property type="gene ID" value="WBGene00011701"/>
    <property type="gene designation" value="srab-17"/>
</dbReference>
<evidence type="ECO:0000313" key="8">
    <source>
        <dbReference type="WormBase" id="T11A5.2"/>
    </source>
</evidence>